<proteinExistence type="predicted"/>
<dbReference type="AlphaFoldDB" id="A0A382CWH6"/>
<dbReference type="EMBL" id="UINC01036478">
    <property type="protein sequence ID" value="SVB30510.1"/>
    <property type="molecule type" value="Genomic_DNA"/>
</dbReference>
<organism evidence="1">
    <name type="scientific">marine metagenome</name>
    <dbReference type="NCBI Taxonomy" id="408172"/>
    <lineage>
        <taxon>unclassified sequences</taxon>
        <taxon>metagenomes</taxon>
        <taxon>ecological metagenomes</taxon>
    </lineage>
</organism>
<reference evidence="1" key="1">
    <citation type="submission" date="2018-05" db="EMBL/GenBank/DDBJ databases">
        <authorList>
            <person name="Lanie J.A."/>
            <person name="Ng W.-L."/>
            <person name="Kazmierczak K.M."/>
            <person name="Andrzejewski T.M."/>
            <person name="Davidsen T.M."/>
            <person name="Wayne K.J."/>
            <person name="Tettelin H."/>
            <person name="Glass J.I."/>
            <person name="Rusch D."/>
            <person name="Podicherti R."/>
            <person name="Tsui H.-C.T."/>
            <person name="Winkler M.E."/>
        </authorList>
    </citation>
    <scope>NUCLEOTIDE SEQUENCE</scope>
</reference>
<name>A0A382CWH6_9ZZZZ</name>
<gene>
    <name evidence="1" type="ORF">METZ01_LOCUS183364</name>
</gene>
<protein>
    <submittedName>
        <fullName evidence="1">Uncharacterized protein</fullName>
    </submittedName>
</protein>
<sequence length="29" mass="3163">PIAGAIGLLRLVQGFERMFGKRDDDSKGD</sequence>
<feature type="non-terminal residue" evidence="1">
    <location>
        <position position="1"/>
    </location>
</feature>
<accession>A0A382CWH6</accession>
<evidence type="ECO:0000313" key="1">
    <source>
        <dbReference type="EMBL" id="SVB30510.1"/>
    </source>
</evidence>